<keyword evidence="3" id="KW-1185">Reference proteome</keyword>
<comment type="caution">
    <text evidence="2">The sequence shown here is derived from an EMBL/GenBank/DDBJ whole genome shotgun (WGS) entry which is preliminary data.</text>
</comment>
<dbReference type="Pfam" id="PF23367">
    <property type="entry name" value="DUF7091"/>
    <property type="match status" value="1"/>
</dbReference>
<proteinExistence type="predicted"/>
<evidence type="ECO:0000256" key="1">
    <source>
        <dbReference type="SAM" id="MobiDB-lite"/>
    </source>
</evidence>
<gene>
    <name evidence="2" type="ORF">AMS69_04255</name>
</gene>
<dbReference type="OrthoDB" id="213643at2157"/>
<dbReference type="AlphaFoldDB" id="A0A0M9AMW8"/>
<dbReference type="RefSeq" id="WP_053967027.1">
    <property type="nucleotide sequence ID" value="NZ_LIUF01000001.1"/>
</dbReference>
<dbReference type="InterPro" id="IPR055517">
    <property type="entry name" value="DUF7091"/>
</dbReference>
<reference evidence="2 3" key="1">
    <citation type="submission" date="2015-08" db="EMBL/GenBank/DDBJ databases">
        <title>Genomes of Isolates from Cabo Rojo, PR.</title>
        <authorList>
            <person name="Sanchez-Nieves R.L."/>
            <person name="Montalvo-Rodriguez R."/>
        </authorList>
    </citation>
    <scope>NUCLEOTIDE SEQUENCE [LARGE SCALE GENOMIC DNA]</scope>
    <source>
        <strain evidence="2 3">SL3</strain>
    </source>
</reference>
<dbReference type="Proteomes" id="UP000037729">
    <property type="component" value="Unassembled WGS sequence"/>
</dbReference>
<evidence type="ECO:0000313" key="3">
    <source>
        <dbReference type="Proteomes" id="UP000037729"/>
    </source>
</evidence>
<dbReference type="EMBL" id="LIUF01000001">
    <property type="protein sequence ID" value="KOX95287.1"/>
    <property type="molecule type" value="Genomic_DNA"/>
</dbReference>
<sequence length="94" mass="10860">MADDERLARFIRKTLRSAEQQLSDAKKAYQNGKRSAEAGLPRDEEGRARIVCRRHAEYRAVSMDEKRRPVCYDAENPDCQGCVEDIRDGTIETW</sequence>
<name>A0A0M9AMW8_9EURY</name>
<feature type="region of interest" description="Disordered" evidence="1">
    <location>
        <begin position="22"/>
        <end position="42"/>
    </location>
</feature>
<organism evidence="2 3">
    <name type="scientific">Haloarcula rubripromontorii</name>
    <dbReference type="NCBI Taxonomy" id="1705562"/>
    <lineage>
        <taxon>Archaea</taxon>
        <taxon>Methanobacteriati</taxon>
        <taxon>Methanobacteriota</taxon>
        <taxon>Stenosarchaea group</taxon>
        <taxon>Halobacteria</taxon>
        <taxon>Halobacteriales</taxon>
        <taxon>Haloarculaceae</taxon>
        <taxon>Haloarcula</taxon>
    </lineage>
</organism>
<dbReference type="PATRIC" id="fig|1705562.3.peg.1823"/>
<evidence type="ECO:0000313" key="2">
    <source>
        <dbReference type="EMBL" id="KOX95287.1"/>
    </source>
</evidence>
<protein>
    <submittedName>
        <fullName evidence="2">Uncharacterized protein</fullName>
    </submittedName>
</protein>
<dbReference type="STRING" id="1705562.AMS69_04255"/>
<accession>A0A0M9AMW8</accession>